<dbReference type="InterPro" id="IPR021139">
    <property type="entry name" value="NYN"/>
</dbReference>
<protein>
    <recommendedName>
        <fullName evidence="1">NYN domain-containing protein</fullName>
    </recommendedName>
</protein>
<reference evidence="2" key="1">
    <citation type="submission" date="2009-11" db="EMBL/GenBank/DDBJ databases">
        <authorList>
            <consortium name="US DOE Joint Genome Institute (JGI-PGF)"/>
            <person name="Ottilar R."/>
            <person name="Schmutz J."/>
            <person name="Salamov A."/>
            <person name="Cheng J.F."/>
            <person name="Lucas S."/>
            <person name="Pitluck S."/>
            <person name="Gundlach H."/>
            <person name="Guo Y."/>
            <person name="Haberer G."/>
            <person name="Nasrallah J."/>
            <person name="Mayer K.F.X."/>
            <person name="van de Peer Y."/>
            <person name="Weigel D."/>
            <person name="Grigoriev I.V."/>
        </authorList>
    </citation>
    <scope>NUCLEOTIDE SEQUENCE</scope>
</reference>
<gene>
    <name evidence="2" type="ORF">ARALYDRAFT_915389</name>
    <name evidence="3" type="ORF">ARALYDRAFT_915393</name>
</gene>
<sequence>MAIVPPPEAYAHALSYVLLDIENCMIPHDCDAYTVPAAITTTMREWGYRGPVQIVAVAANKNRVNSTIVDVLRANHAKVIILKSDKKQASDNHIRYLVSIWTSKHHPPANILLISGDGGFAKTIRHLIRRRYNCMLAYITDSASHKLDGLGSRHTEWRTLLRL</sequence>
<dbReference type="EMBL" id="GL348719">
    <property type="protein sequence ID" value="EFH46556.1"/>
    <property type="molecule type" value="Genomic_DNA"/>
</dbReference>
<evidence type="ECO:0000259" key="1">
    <source>
        <dbReference type="Pfam" id="PF01936"/>
    </source>
</evidence>
<keyword evidence="4" id="KW-1185">Reference proteome</keyword>
<dbReference type="PANTHER" id="PTHR14379:SF86">
    <property type="entry name" value="EMB|CAB71880.1"/>
    <property type="match status" value="1"/>
</dbReference>
<evidence type="ECO:0000313" key="3">
    <source>
        <dbReference type="EMBL" id="EFH46558.1"/>
    </source>
</evidence>
<dbReference type="HOGENOM" id="CLU_1629328_0_0_1"/>
<accession>D7MGY5</accession>
<proteinExistence type="predicted"/>
<dbReference type="Gramene" id="scaffold_703135.1">
    <property type="protein sequence ID" value="scaffold_703135.1"/>
    <property type="gene ID" value="scaffold_703135.1"/>
</dbReference>
<dbReference type="AlphaFoldDB" id="D7MGY5"/>
<dbReference type="EMBL" id="GL348719">
    <property type="protein sequence ID" value="EFH46558.1"/>
    <property type="molecule type" value="Genomic_DNA"/>
</dbReference>
<dbReference type="Pfam" id="PF01936">
    <property type="entry name" value="NYN"/>
    <property type="match status" value="1"/>
</dbReference>
<dbReference type="PANTHER" id="PTHR14379">
    <property type="entry name" value="LIMKAIN B LKAP"/>
    <property type="match status" value="1"/>
</dbReference>
<reference evidence="2" key="2">
    <citation type="submission" date="2010-06" db="EMBL/GenBank/DDBJ databases">
        <title>The basis of rapid genome size change in Arabidopsis.</title>
        <authorList>
            <person name="Bakker E."/>
            <person name="Bergelson J."/>
            <person name="Cheng J.F."/>
            <person name="Clark R.M."/>
            <person name="Fawcett J."/>
            <person name="Gaut B."/>
            <person name="Grigoriev I."/>
            <person name="Gundlach H."/>
            <person name="Guo Y."/>
            <person name="Haberer G."/>
            <person name="Hollister J."/>
            <person name="Hu T.T."/>
            <person name="Mayer K.F.X."/>
            <person name="Nasrallah J."/>
            <person name="Nordborg M."/>
            <person name="Otillar R."/>
            <person name="Pattyn P."/>
            <person name="Schmutz J."/>
            <person name="Spannagl M."/>
            <person name="van de Peer Y."/>
            <person name="Wang X."/>
            <person name="Weigel D."/>
            <person name="Yang L."/>
        </authorList>
    </citation>
    <scope>NUCLEOTIDE SEQUENCE</scope>
</reference>
<dbReference type="Proteomes" id="UP000008694">
    <property type="component" value="Unassembled WGS sequence"/>
</dbReference>
<feature type="domain" description="NYN" evidence="1">
    <location>
        <begin position="17"/>
        <end position="145"/>
    </location>
</feature>
<dbReference type="GO" id="GO:0004540">
    <property type="term" value="F:RNA nuclease activity"/>
    <property type="evidence" value="ECO:0007669"/>
    <property type="project" value="InterPro"/>
</dbReference>
<dbReference type="GO" id="GO:0010468">
    <property type="term" value="P:regulation of gene expression"/>
    <property type="evidence" value="ECO:0007669"/>
    <property type="project" value="InterPro"/>
</dbReference>
<evidence type="ECO:0000313" key="2">
    <source>
        <dbReference type="EMBL" id="EFH46556.1"/>
    </source>
</evidence>
<reference evidence="4" key="3">
    <citation type="journal article" date="2011" name="Nat. Genet.">
        <title>The Arabidopsis lyrata genome sequence and the basis of rapid genome size change.</title>
        <authorList>
            <person name="Hu T.T."/>
            <person name="Pattyn P."/>
            <person name="Bakker E.G."/>
            <person name="Cao J."/>
            <person name="Cheng J.-F."/>
            <person name="Clark R.M."/>
            <person name="Fahlgren N."/>
            <person name="Fawcett J.A."/>
            <person name="Grimwood J."/>
            <person name="Gundlach H."/>
            <person name="Haberer G."/>
            <person name="Hollister J.D."/>
            <person name="Ossowski S."/>
            <person name="Ottilar R.P."/>
            <person name="Salamov A.A."/>
            <person name="Schneeberger K."/>
            <person name="Spannagl M."/>
            <person name="Wang X."/>
            <person name="Yang L."/>
            <person name="Nasrallah M.E."/>
            <person name="Bergelson J."/>
            <person name="Carrington J.C."/>
            <person name="Gaut B.S."/>
            <person name="Schmutz J."/>
            <person name="Mayer K.F.X."/>
            <person name="Van de Peer Y."/>
            <person name="Grigoriev I.V."/>
            <person name="Nordborg M."/>
            <person name="Weigel D."/>
            <person name="Guo Y.-L."/>
        </authorList>
    </citation>
    <scope>NUCLEOTIDE SEQUENCE [LARGE SCALE GENOMIC DNA]</scope>
    <source>
        <strain evidence="4">cv. MN47</strain>
    </source>
</reference>
<name>D7MGY5_ARALL</name>
<dbReference type="GO" id="GO:0005777">
    <property type="term" value="C:peroxisome"/>
    <property type="evidence" value="ECO:0007669"/>
    <property type="project" value="InterPro"/>
</dbReference>
<dbReference type="InterPro" id="IPR024768">
    <property type="entry name" value="Marf1"/>
</dbReference>
<dbReference type="CDD" id="cd10910">
    <property type="entry name" value="PIN_limkain_b1_N_like"/>
    <property type="match status" value="1"/>
</dbReference>
<dbReference type="Gramene" id="scaffold_703131.1">
    <property type="protein sequence ID" value="scaffold_703131.1"/>
    <property type="gene ID" value="scaffold_703131.1"/>
</dbReference>
<evidence type="ECO:0000313" key="4">
    <source>
        <dbReference type="Proteomes" id="UP000008694"/>
    </source>
</evidence>
<organism evidence="4">
    <name type="scientific">Arabidopsis lyrata subsp. lyrata</name>
    <name type="common">Lyre-leaved rock-cress</name>
    <dbReference type="NCBI Taxonomy" id="81972"/>
    <lineage>
        <taxon>Eukaryota</taxon>
        <taxon>Viridiplantae</taxon>
        <taxon>Streptophyta</taxon>
        <taxon>Embryophyta</taxon>
        <taxon>Tracheophyta</taxon>
        <taxon>Spermatophyta</taxon>
        <taxon>Magnoliopsida</taxon>
        <taxon>eudicotyledons</taxon>
        <taxon>Gunneridae</taxon>
        <taxon>Pentapetalae</taxon>
        <taxon>rosids</taxon>
        <taxon>malvids</taxon>
        <taxon>Brassicales</taxon>
        <taxon>Brassicaceae</taxon>
        <taxon>Camelineae</taxon>
        <taxon>Arabidopsis</taxon>
    </lineage>
</organism>